<dbReference type="RefSeq" id="WP_153417951.1">
    <property type="nucleotide sequence ID" value="NZ_WFLM01000001.1"/>
</dbReference>
<feature type="chain" id="PRO_5026857327" evidence="1">
    <location>
        <begin position="25"/>
        <end position="536"/>
    </location>
</feature>
<dbReference type="EMBL" id="WFLM01000001">
    <property type="protein sequence ID" value="KAB8040436.1"/>
    <property type="molecule type" value="Genomic_DNA"/>
</dbReference>
<reference evidence="2 3" key="1">
    <citation type="submission" date="2019-10" db="EMBL/GenBank/DDBJ databases">
        <title>New species of Slilvanegrellaceae.</title>
        <authorList>
            <person name="Pitt A."/>
            <person name="Hahn M.W."/>
        </authorList>
    </citation>
    <scope>NUCLEOTIDE SEQUENCE [LARGE SCALE GENOMIC DNA]</scope>
    <source>
        <strain evidence="2 3">SP-Ram-0.45-NSY-1</strain>
    </source>
</reference>
<feature type="signal peptide" evidence="1">
    <location>
        <begin position="1"/>
        <end position="24"/>
    </location>
</feature>
<evidence type="ECO:0000313" key="3">
    <source>
        <dbReference type="Proteomes" id="UP000437748"/>
    </source>
</evidence>
<dbReference type="Proteomes" id="UP000437748">
    <property type="component" value="Unassembled WGS sequence"/>
</dbReference>
<sequence>MDYSKNFRKIPIAILMGVSSIAYAQSEVNLDKFLKEFHENPKAIMDKIPTKKQVSGNKIIETQFSEEDIKSRSFVEKKDKFRNTLMKNASKRSRSFKPFSEYQGNDNPKYVIDNPATFIDNINAIDAKKISSYTLTFQPWSGSYWPLYKGNITNRYSENLPDMEINDYANYILRQRSASTLVSEGKTNYLSPAEKYDLLMGDNNYSLTNTIIADAQSYGKFEGWEGICHGWAPAAYMHNRPVRSVNLTNAAGTKITFYPSDIKALSTILWANLSAPTKFIGGRCNQKNPATDSKGRIISQECFDTNPGTFHLTLINQLGINNRSVVIDATYDFQVWNQPLLGYKYRYFNPQTGVAASTAKEAAIPRSQFTRDKFPTYRSNYAAKIVGVETTIQYIGETWPNAAAKDSPRNDNVISVTYVYDLELDSSDRIIGGEWYQNAHPDFIWTPSGSSDVSTGLVPNSTTASYNYNIYKWNENPTRPDPEWTIYSPYAAQRKVPLENVVRSLIAWSSVDDDARKVPENCPQPCIPSTYKWHRY</sequence>
<name>A0A6N6VYY1_9BACT</name>
<protein>
    <submittedName>
        <fullName evidence="2">Uncharacterized protein</fullName>
    </submittedName>
</protein>
<comment type="caution">
    <text evidence="2">The sequence shown here is derived from an EMBL/GenBank/DDBJ whole genome shotgun (WGS) entry which is preliminary data.</text>
</comment>
<gene>
    <name evidence="2" type="ORF">GCL60_00545</name>
</gene>
<dbReference type="GO" id="GO:0016755">
    <property type="term" value="F:aminoacyltransferase activity"/>
    <property type="evidence" value="ECO:0007669"/>
    <property type="project" value="InterPro"/>
</dbReference>
<dbReference type="InterPro" id="IPR032048">
    <property type="entry name" value="TGase_elicitor"/>
</dbReference>
<evidence type="ECO:0000256" key="1">
    <source>
        <dbReference type="SAM" id="SignalP"/>
    </source>
</evidence>
<accession>A0A6N6VYY1</accession>
<dbReference type="AlphaFoldDB" id="A0A6N6VYY1"/>
<organism evidence="2 3">
    <name type="scientific">Silvanigrella paludirubra</name>
    <dbReference type="NCBI Taxonomy" id="2499159"/>
    <lineage>
        <taxon>Bacteria</taxon>
        <taxon>Pseudomonadati</taxon>
        <taxon>Bdellovibrionota</taxon>
        <taxon>Oligoflexia</taxon>
        <taxon>Silvanigrellales</taxon>
        <taxon>Silvanigrellaceae</taxon>
        <taxon>Silvanigrella</taxon>
    </lineage>
</organism>
<keyword evidence="3" id="KW-1185">Reference proteome</keyword>
<dbReference type="OrthoDB" id="5888723at2"/>
<keyword evidence="1" id="KW-0732">Signal</keyword>
<proteinExistence type="predicted"/>
<dbReference type="Pfam" id="PF16683">
    <property type="entry name" value="TGase_elicitor"/>
    <property type="match status" value="1"/>
</dbReference>
<evidence type="ECO:0000313" key="2">
    <source>
        <dbReference type="EMBL" id="KAB8040436.1"/>
    </source>
</evidence>